<feature type="compositionally biased region" description="Polar residues" evidence="1">
    <location>
        <begin position="1118"/>
        <end position="1133"/>
    </location>
</feature>
<proteinExistence type="predicted"/>
<dbReference type="Proteomes" id="UP001295423">
    <property type="component" value="Unassembled WGS sequence"/>
</dbReference>
<evidence type="ECO:0000256" key="1">
    <source>
        <dbReference type="SAM" id="MobiDB-lite"/>
    </source>
</evidence>
<dbReference type="AlphaFoldDB" id="A0AAD2FUK0"/>
<evidence type="ECO:0000313" key="2">
    <source>
        <dbReference type="EMBL" id="CAJ1953579.1"/>
    </source>
</evidence>
<comment type="caution">
    <text evidence="2">The sequence shown here is derived from an EMBL/GenBank/DDBJ whole genome shotgun (WGS) entry which is preliminary data.</text>
</comment>
<evidence type="ECO:0000313" key="3">
    <source>
        <dbReference type="Proteomes" id="UP001295423"/>
    </source>
</evidence>
<keyword evidence="3" id="KW-1185">Reference proteome</keyword>
<organism evidence="2 3">
    <name type="scientific">Cylindrotheca closterium</name>
    <dbReference type="NCBI Taxonomy" id="2856"/>
    <lineage>
        <taxon>Eukaryota</taxon>
        <taxon>Sar</taxon>
        <taxon>Stramenopiles</taxon>
        <taxon>Ochrophyta</taxon>
        <taxon>Bacillariophyta</taxon>
        <taxon>Bacillariophyceae</taxon>
        <taxon>Bacillariophycidae</taxon>
        <taxon>Bacillariales</taxon>
        <taxon>Bacillariaceae</taxon>
        <taxon>Cylindrotheca</taxon>
    </lineage>
</organism>
<dbReference type="EMBL" id="CAKOGP040001836">
    <property type="protein sequence ID" value="CAJ1953579.1"/>
    <property type="molecule type" value="Genomic_DNA"/>
</dbReference>
<feature type="region of interest" description="Disordered" evidence="1">
    <location>
        <begin position="152"/>
        <end position="183"/>
    </location>
</feature>
<reference evidence="2" key="1">
    <citation type="submission" date="2023-08" db="EMBL/GenBank/DDBJ databases">
        <authorList>
            <person name="Audoor S."/>
            <person name="Bilcke G."/>
        </authorList>
    </citation>
    <scope>NUCLEOTIDE SEQUENCE</scope>
</reference>
<dbReference type="PANTHER" id="PTHR43642:SF1">
    <property type="entry name" value="HYBRID SIGNAL TRANSDUCTION HISTIDINE KINASE G"/>
    <property type="match status" value="1"/>
</dbReference>
<name>A0AAD2FUK0_9STRA</name>
<gene>
    <name evidence="2" type="ORF">CYCCA115_LOCUS14176</name>
</gene>
<feature type="compositionally biased region" description="Basic and acidic residues" evidence="1">
    <location>
        <begin position="1091"/>
        <end position="1101"/>
    </location>
</feature>
<dbReference type="PANTHER" id="PTHR43642">
    <property type="entry name" value="HYBRID SIGNAL TRANSDUCTION HISTIDINE KINASE G"/>
    <property type="match status" value="1"/>
</dbReference>
<dbReference type="InterPro" id="IPR053159">
    <property type="entry name" value="Hybrid_Histidine_Kinase"/>
</dbReference>
<sequence>MTTIADDKIGPKWFVEGSHGRKDEFRLLSKIAEGGSSACVLVEGCDGSGTTEFINAVQWKDKELVFVDGKFERHLSSEPYSALTRVTDKLVEIWCINNEKSPDDSRMGELLDLLDKDMDLLQNVIPGLFRVIDKFTQRLHLSASQTELQAQSQSYLSRSERRPSNIDELSSSRRQRGPLGDETIGGDPAAIAASFLRLFASLGSTKGIVLAFGDVHYADAASMEIFKLIAHTASNHPTTQSHIQILLVLTYSKLLRRNKFASETIKTIKTLKSNIYSLHLKDWDLDTINELVTSLVKAEPEETRPLSKVIHKKTGGNPFAVFKFLRFGRKNGHFKFSSMTYKWEWGDVKLLDQYAAVSDNVADKLTASMNKLPFATKHTLKVASCLGDTIPKDVLVSYFSQGYRGESLKSRQESLDEHFDEAVKVGILVKSTTEGAYMWSNDLLQQAAYDSMPTTMRNDLHRKLGRIIWKLGRSRDEEWMIFMAADQMNKLECDSCLGNEIAELNLRAATLSLNKGAIYPALELLVNAQKHMEPPANRWQVSYELTLDIMTTLANTKLRVGETQTAMEIALEIVQHGKTHDDTFPAHIVMLQCVVSGVDRNYDKGVEKTLFLLNYYGEKHTWKFYPGQETVEKAKLQKKLKRLLPNGHVDGLLDLSNMENKAALRIQTLLVNHLAVYASHSPTYNSLSWLASARALKSACKQGISPVTNLAVIQMATHLRVEGHYKEASKYAEVALTLTESLPRKLGSDHGQVRMIACGSVFSAVKSFNYCLNELLECRSDFLRAGFAKESIGVAIGYAITYLCVGLSLEAVKSDLLAHTADAIHYGCQYSVEQKLMVLHQAILNLTEEVETPTILHGEVMDQDDELEKVAGLGALSIRISMDACRLMLCCIFCDWNSAGALIDDLEEHMDKKGGFLIRDHFRRCYLGLAAFALSRNAKDPKLRKKYLAEGKKVLKSFTKDMKHGSVNAFPIVAMLEAEQQPSKESYDKSIKACARLGLVHHEAYMCERAAEMFLSQDDSDWCKYYITQAILLYGEWGARGKVARLANDYAEVVEGSSPLESANASLSSRSRYSPKDLETLRTIDWRSFSKESEQAQRDFSFKTARSRGRSSGSFSFNSAEFRSVNSSEFREQ</sequence>
<feature type="region of interest" description="Disordered" evidence="1">
    <location>
        <begin position="1091"/>
        <end position="1133"/>
    </location>
</feature>
<accession>A0AAD2FUK0</accession>
<protein>
    <submittedName>
        <fullName evidence="2">Uncharacterized protein</fullName>
    </submittedName>
</protein>